<keyword evidence="3" id="KW-1185">Reference proteome</keyword>
<keyword evidence="1" id="KW-0812">Transmembrane</keyword>
<name>A0A1G8ZIR6_9FLAO</name>
<dbReference type="RefSeq" id="WP_091396336.1">
    <property type="nucleotide sequence ID" value="NZ_BKAI01000019.1"/>
</dbReference>
<evidence type="ECO:0000313" key="3">
    <source>
        <dbReference type="Proteomes" id="UP000199580"/>
    </source>
</evidence>
<keyword evidence="1" id="KW-1133">Transmembrane helix</keyword>
<gene>
    <name evidence="2" type="ORF">SAMN04487935_2618</name>
</gene>
<dbReference type="STRING" id="1128970.SAMN04487935_2618"/>
<proteinExistence type="predicted"/>
<evidence type="ECO:0008006" key="4">
    <source>
        <dbReference type="Google" id="ProtNLM"/>
    </source>
</evidence>
<reference evidence="2 3" key="1">
    <citation type="submission" date="2016-10" db="EMBL/GenBank/DDBJ databases">
        <authorList>
            <person name="de Groot N.N."/>
        </authorList>
    </citation>
    <scope>NUCLEOTIDE SEQUENCE [LARGE SCALE GENOMIC DNA]</scope>
    <source>
        <strain evidence="2 3">CGMCC 1.10076</strain>
    </source>
</reference>
<organism evidence="2 3">
    <name type="scientific">Flavobacterium noncentrifugens</name>
    <dbReference type="NCBI Taxonomy" id="1128970"/>
    <lineage>
        <taxon>Bacteria</taxon>
        <taxon>Pseudomonadati</taxon>
        <taxon>Bacteroidota</taxon>
        <taxon>Flavobacteriia</taxon>
        <taxon>Flavobacteriales</taxon>
        <taxon>Flavobacteriaceae</taxon>
        <taxon>Flavobacterium</taxon>
    </lineage>
</organism>
<dbReference type="AlphaFoldDB" id="A0A1G8ZIR6"/>
<keyword evidence="1" id="KW-0472">Membrane</keyword>
<accession>A0A1G8ZIR6</accession>
<dbReference type="EMBL" id="FNEZ01000004">
    <property type="protein sequence ID" value="SDK14947.1"/>
    <property type="molecule type" value="Genomic_DNA"/>
</dbReference>
<dbReference type="Proteomes" id="UP000199580">
    <property type="component" value="Unassembled WGS sequence"/>
</dbReference>
<protein>
    <recommendedName>
        <fullName evidence="4">Holin</fullName>
    </recommendedName>
</protein>
<evidence type="ECO:0000256" key="1">
    <source>
        <dbReference type="SAM" id="Phobius"/>
    </source>
</evidence>
<sequence>METNISLKTGTAAGTLLSILPNLHSEDIAKTIILAVLGAVVSFTASLLLKTLTKIRKK</sequence>
<evidence type="ECO:0000313" key="2">
    <source>
        <dbReference type="EMBL" id="SDK14947.1"/>
    </source>
</evidence>
<feature type="transmembrane region" description="Helical" evidence="1">
    <location>
        <begin position="28"/>
        <end position="49"/>
    </location>
</feature>